<feature type="transmembrane region" description="Helical" evidence="2">
    <location>
        <begin position="16"/>
        <end position="40"/>
    </location>
</feature>
<keyword evidence="1" id="KW-0175">Coiled coil</keyword>
<proteinExistence type="predicted"/>
<keyword evidence="2" id="KW-0812">Transmembrane</keyword>
<dbReference type="Proteomes" id="UP000293331">
    <property type="component" value="Unassembled WGS sequence"/>
</dbReference>
<dbReference type="AlphaFoldDB" id="A0A4Q5LKK2"/>
<sequence>MTSAETKQHYESVKSFLIWAVGIACTVILLFGGWVTFLTFKDRAEMRAEYQSDIDRYKESMAQMRAEATANQKDILERVEREVSFLKEISKDQLDNISSETRQSAKEQTEKEISDIFKSDKIQTIIEKNAIGELKDKLPATIAEYTKRLPKILEAANFMRGGAPEGVALLKSYFTSTSEFERAQSLSTYQDIYNDYYKEYVDVKQDQYISKFKTLNVTVSAIHPIKENLFPKEKADIDNLILLMKIINDSDVGPSYMLYERALAMKALSFISGKPFTPFETADMNIWYKGLRK</sequence>
<keyword evidence="2" id="KW-0472">Membrane</keyword>
<organism evidence="3 4">
    <name type="scientific">Mucilaginibacter terrigena</name>
    <dbReference type="NCBI Taxonomy" id="2492395"/>
    <lineage>
        <taxon>Bacteria</taxon>
        <taxon>Pseudomonadati</taxon>
        <taxon>Bacteroidota</taxon>
        <taxon>Sphingobacteriia</taxon>
        <taxon>Sphingobacteriales</taxon>
        <taxon>Sphingobacteriaceae</taxon>
        <taxon>Mucilaginibacter</taxon>
    </lineage>
</organism>
<keyword evidence="2" id="KW-1133">Transmembrane helix</keyword>
<dbReference type="EMBL" id="SEWG01000004">
    <property type="protein sequence ID" value="RYU90118.1"/>
    <property type="molecule type" value="Genomic_DNA"/>
</dbReference>
<dbReference type="RefSeq" id="WP_129876775.1">
    <property type="nucleotide sequence ID" value="NZ_SEWG01000004.1"/>
</dbReference>
<gene>
    <name evidence="3" type="ORF">EWM62_11285</name>
</gene>
<evidence type="ECO:0000256" key="2">
    <source>
        <dbReference type="SAM" id="Phobius"/>
    </source>
</evidence>
<accession>A0A4Q5LKK2</accession>
<feature type="coiled-coil region" evidence="1">
    <location>
        <begin position="47"/>
        <end position="74"/>
    </location>
</feature>
<reference evidence="3 4" key="1">
    <citation type="submission" date="2019-02" db="EMBL/GenBank/DDBJ databases">
        <title>Bacterial novel species Mucilaginibacter sp. 17JY9-4 isolated from soil.</title>
        <authorList>
            <person name="Jung H.-Y."/>
        </authorList>
    </citation>
    <scope>NUCLEOTIDE SEQUENCE [LARGE SCALE GENOMIC DNA]</scope>
    <source>
        <strain evidence="3 4">17JY9-4</strain>
    </source>
</reference>
<dbReference type="PROSITE" id="PS51257">
    <property type="entry name" value="PROKAR_LIPOPROTEIN"/>
    <property type="match status" value="1"/>
</dbReference>
<comment type="caution">
    <text evidence="3">The sequence shown here is derived from an EMBL/GenBank/DDBJ whole genome shotgun (WGS) entry which is preliminary data.</text>
</comment>
<keyword evidence="4" id="KW-1185">Reference proteome</keyword>
<evidence type="ECO:0000313" key="4">
    <source>
        <dbReference type="Proteomes" id="UP000293331"/>
    </source>
</evidence>
<protein>
    <submittedName>
        <fullName evidence="3">Uncharacterized protein</fullName>
    </submittedName>
</protein>
<evidence type="ECO:0000256" key="1">
    <source>
        <dbReference type="SAM" id="Coils"/>
    </source>
</evidence>
<name>A0A4Q5LKK2_9SPHI</name>
<evidence type="ECO:0000313" key="3">
    <source>
        <dbReference type="EMBL" id="RYU90118.1"/>
    </source>
</evidence>